<name>A0A5D0RRP9_9RHOB</name>
<dbReference type="AlphaFoldDB" id="A0A5D0RRP9"/>
<dbReference type="Proteomes" id="UP000322080">
    <property type="component" value="Unassembled WGS sequence"/>
</dbReference>
<comment type="caution">
    <text evidence="2">The sequence shown here is derived from an EMBL/GenBank/DDBJ whole genome shotgun (WGS) entry which is preliminary data.</text>
</comment>
<evidence type="ECO:0000313" key="3">
    <source>
        <dbReference type="Proteomes" id="UP000322080"/>
    </source>
</evidence>
<sequence length="120" mass="12890">MRSSAGNVLRLLMALTILASVMIRPPGTMLVTEGDTITYVLCGAGEARSVQIALGQDEGEERDLSCDFFAAQIASLTPEPPQAPEFDQSASRRATDLQPAPLAQRRLWLPNNARAPPLVS</sequence>
<protein>
    <submittedName>
        <fullName evidence="2">Uncharacterized protein</fullName>
    </submittedName>
</protein>
<dbReference type="RefSeq" id="WP_148376354.1">
    <property type="nucleotide sequence ID" value="NZ_VSIY01000003.1"/>
</dbReference>
<evidence type="ECO:0000313" key="2">
    <source>
        <dbReference type="EMBL" id="TYB83264.1"/>
    </source>
</evidence>
<accession>A0A5D0RRP9</accession>
<reference evidence="2 3" key="1">
    <citation type="submission" date="2019-08" db="EMBL/GenBank/DDBJ databases">
        <title>Identification of a novel species of the genus Boseongicola.</title>
        <authorList>
            <person name="Zhang X.-Q."/>
        </authorList>
    </citation>
    <scope>NUCLEOTIDE SEQUENCE [LARGE SCALE GENOMIC DNA]</scope>
    <source>
        <strain evidence="2 3">HY14</strain>
    </source>
</reference>
<keyword evidence="3" id="KW-1185">Reference proteome</keyword>
<proteinExistence type="predicted"/>
<evidence type="ECO:0000256" key="1">
    <source>
        <dbReference type="SAM" id="MobiDB-lite"/>
    </source>
</evidence>
<feature type="region of interest" description="Disordered" evidence="1">
    <location>
        <begin position="78"/>
        <end position="120"/>
    </location>
</feature>
<organism evidence="2 3">
    <name type="scientific">Maritimibacter fusiformis</name>
    <dbReference type="NCBI Taxonomy" id="2603819"/>
    <lineage>
        <taxon>Bacteria</taxon>
        <taxon>Pseudomonadati</taxon>
        <taxon>Pseudomonadota</taxon>
        <taxon>Alphaproteobacteria</taxon>
        <taxon>Rhodobacterales</taxon>
        <taxon>Roseobacteraceae</taxon>
        <taxon>Maritimibacter</taxon>
    </lineage>
</organism>
<dbReference type="EMBL" id="VSIY01000003">
    <property type="protein sequence ID" value="TYB83264.1"/>
    <property type="molecule type" value="Genomic_DNA"/>
</dbReference>
<gene>
    <name evidence="2" type="ORF">FVF75_03550</name>
</gene>